<name>A0ABQ3IRY3_9GAMM</name>
<feature type="transmembrane region" description="Helical" evidence="1">
    <location>
        <begin position="109"/>
        <end position="126"/>
    </location>
</feature>
<gene>
    <name evidence="3" type="ORF">GCM10011501_16960</name>
</gene>
<dbReference type="RefSeq" id="WP_189377843.1">
    <property type="nucleotide sequence ID" value="NZ_BNAH01000006.1"/>
</dbReference>
<keyword evidence="3" id="KW-0238">DNA-binding</keyword>
<keyword evidence="4" id="KW-1185">Reference proteome</keyword>
<evidence type="ECO:0000313" key="3">
    <source>
        <dbReference type="EMBL" id="GHE88179.1"/>
    </source>
</evidence>
<keyword evidence="1" id="KW-1133">Transmembrane helix</keyword>
<dbReference type="Pfam" id="PF00313">
    <property type="entry name" value="CSD"/>
    <property type="match status" value="1"/>
</dbReference>
<evidence type="ECO:0000259" key="2">
    <source>
        <dbReference type="PROSITE" id="PS51857"/>
    </source>
</evidence>
<feature type="transmembrane region" description="Helical" evidence="1">
    <location>
        <begin position="172"/>
        <end position="190"/>
    </location>
</feature>
<protein>
    <submittedName>
        <fullName evidence="3">DNA-binding protein</fullName>
    </submittedName>
</protein>
<keyword evidence="1" id="KW-0472">Membrane</keyword>
<dbReference type="InterPro" id="IPR002059">
    <property type="entry name" value="CSP_DNA-bd"/>
</dbReference>
<dbReference type="Pfam" id="PF06961">
    <property type="entry name" value="DUF1294"/>
    <property type="match status" value="1"/>
</dbReference>
<proteinExistence type="predicted"/>
<feature type="domain" description="CSD" evidence="2">
    <location>
        <begin position="2"/>
        <end position="82"/>
    </location>
</feature>
<dbReference type="Proteomes" id="UP000626370">
    <property type="component" value="Unassembled WGS sequence"/>
</dbReference>
<organism evidence="3 4">
    <name type="scientific">Thalassotalea profundi</name>
    <dbReference type="NCBI Taxonomy" id="2036687"/>
    <lineage>
        <taxon>Bacteria</taxon>
        <taxon>Pseudomonadati</taxon>
        <taxon>Pseudomonadota</taxon>
        <taxon>Gammaproteobacteria</taxon>
        <taxon>Alteromonadales</taxon>
        <taxon>Colwelliaceae</taxon>
        <taxon>Thalassotalea</taxon>
    </lineage>
</organism>
<evidence type="ECO:0000313" key="4">
    <source>
        <dbReference type="Proteomes" id="UP000626370"/>
    </source>
</evidence>
<dbReference type="Gene3D" id="2.40.50.140">
    <property type="entry name" value="Nucleic acid-binding proteins"/>
    <property type="match status" value="1"/>
</dbReference>
<feature type="transmembrane region" description="Helical" evidence="1">
    <location>
        <begin position="83"/>
        <end position="103"/>
    </location>
</feature>
<dbReference type="InterPro" id="IPR010718">
    <property type="entry name" value="DUF1294"/>
</dbReference>
<comment type="caution">
    <text evidence="3">The sequence shown here is derived from an EMBL/GenBank/DDBJ whole genome shotgun (WGS) entry which is preliminary data.</text>
</comment>
<accession>A0ABQ3IRY3</accession>
<dbReference type="InterPro" id="IPR011129">
    <property type="entry name" value="CSD"/>
</dbReference>
<dbReference type="InterPro" id="IPR012340">
    <property type="entry name" value="NA-bd_OB-fold"/>
</dbReference>
<keyword evidence="1" id="KW-0812">Transmembrane</keyword>
<evidence type="ECO:0000256" key="1">
    <source>
        <dbReference type="SAM" id="Phobius"/>
    </source>
</evidence>
<dbReference type="GO" id="GO:0003677">
    <property type="term" value="F:DNA binding"/>
    <property type="evidence" value="ECO:0007669"/>
    <property type="project" value="UniProtKB-KW"/>
</dbReference>
<reference evidence="4" key="1">
    <citation type="journal article" date="2019" name="Int. J. Syst. Evol. Microbiol.">
        <title>The Global Catalogue of Microorganisms (GCM) 10K type strain sequencing project: providing services to taxonomists for standard genome sequencing and annotation.</title>
        <authorList>
            <consortium name="The Broad Institute Genomics Platform"/>
            <consortium name="The Broad Institute Genome Sequencing Center for Infectious Disease"/>
            <person name="Wu L."/>
            <person name="Ma J."/>
        </authorList>
    </citation>
    <scope>NUCLEOTIDE SEQUENCE [LARGE SCALE GENOMIC DNA]</scope>
    <source>
        <strain evidence="4">CGMCC 1.15922</strain>
    </source>
</reference>
<dbReference type="SMART" id="SM00357">
    <property type="entry name" value="CSP"/>
    <property type="match status" value="1"/>
</dbReference>
<dbReference type="SUPFAM" id="SSF50249">
    <property type="entry name" value="Nucleic acid-binding proteins"/>
    <property type="match status" value="1"/>
</dbReference>
<sequence length="196" mass="22052">MRLKGKLIKWDNDKAFGFIAPNGGGEHVFIHKNAFSNRNRTPNINDIITFSITKDKQGRYCADLATYSGEKLKIRQAKNINQFSIYLSIIFLSGLVFALLFNIISSTVVFYYFGCSMFTYIIYAVDKAKAQRGEWRTSESALHTLALIGGWPGAAVAQQTLRHKSQKKAFRSVFWLTVIINCGVLSWLLSVNGPTL</sequence>
<dbReference type="PROSITE" id="PS51857">
    <property type="entry name" value="CSD_2"/>
    <property type="match status" value="1"/>
</dbReference>
<dbReference type="EMBL" id="BNAH01000006">
    <property type="protein sequence ID" value="GHE88179.1"/>
    <property type="molecule type" value="Genomic_DNA"/>
</dbReference>